<sequence>MALITFASNNGDIGGGEEMLLALALAARELGHDVTVVAPATPDGVVRRARSSGFRTIAIKGQGRRAYLANLRAWEAAERQGLLWRNGLVPGVATAGRRNRVLHLHQPPQSRAQWAASFAARAGCLAVLCPSHDMATRLKNSWAFSQMEPTVLWNRVHDFPLPVIDPAPGLPHRIGFLGRTTEAKGIVVLAEALEMLNSRDLGGVRLVIGGDTRFADSDEQIRVDRALAKVEPLDGMCDPDRGCRPGPP</sequence>
<dbReference type="RefSeq" id="WP_131172567.1">
    <property type="nucleotide sequence ID" value="NZ_FXTL01000013.1"/>
</dbReference>
<dbReference type="Proteomes" id="UP000291933">
    <property type="component" value="Unassembled WGS sequence"/>
</dbReference>
<accession>A0A4Q9KJ92</accession>
<evidence type="ECO:0000313" key="5">
    <source>
        <dbReference type="Proteomes" id="UP000291933"/>
    </source>
</evidence>
<dbReference type="OrthoDB" id="6286688at2"/>
<dbReference type="Pfam" id="PF13439">
    <property type="entry name" value="Glyco_transf_4"/>
    <property type="match status" value="1"/>
</dbReference>
<name>A0A4Q9KJ92_PROTD</name>
<dbReference type="Gene3D" id="3.40.50.2000">
    <property type="entry name" value="Glycogen Phosphorylase B"/>
    <property type="match status" value="2"/>
</dbReference>
<keyword evidence="5" id="KW-1185">Reference proteome</keyword>
<protein>
    <recommendedName>
        <fullName evidence="3">Glycosyltransferase subfamily 4-like N-terminal domain-containing protein</fullName>
    </recommendedName>
</protein>
<keyword evidence="1" id="KW-0328">Glycosyltransferase</keyword>
<proteinExistence type="predicted"/>
<dbReference type="InterPro" id="IPR028098">
    <property type="entry name" value="Glyco_trans_4-like_N"/>
</dbReference>
<organism evidence="4 5">
    <name type="scientific">Propioniciclava tarda</name>
    <dbReference type="NCBI Taxonomy" id="433330"/>
    <lineage>
        <taxon>Bacteria</taxon>
        <taxon>Bacillati</taxon>
        <taxon>Actinomycetota</taxon>
        <taxon>Actinomycetes</taxon>
        <taxon>Propionibacteriales</taxon>
        <taxon>Propionibacteriaceae</taxon>
        <taxon>Propioniciclava</taxon>
    </lineage>
</organism>
<dbReference type="EMBL" id="SDMR01000013">
    <property type="protein sequence ID" value="TBT94487.1"/>
    <property type="molecule type" value="Genomic_DNA"/>
</dbReference>
<dbReference type="AlphaFoldDB" id="A0A4Q9KJ92"/>
<dbReference type="GO" id="GO:0016757">
    <property type="term" value="F:glycosyltransferase activity"/>
    <property type="evidence" value="ECO:0007669"/>
    <property type="project" value="UniProtKB-KW"/>
</dbReference>
<evidence type="ECO:0000256" key="1">
    <source>
        <dbReference type="ARBA" id="ARBA00022676"/>
    </source>
</evidence>
<keyword evidence="2" id="KW-0808">Transferase</keyword>
<evidence type="ECO:0000256" key="2">
    <source>
        <dbReference type="ARBA" id="ARBA00022679"/>
    </source>
</evidence>
<reference evidence="4 5" key="1">
    <citation type="submission" date="2019-01" db="EMBL/GenBank/DDBJ databases">
        <title>Lactibacter flavus gen. nov., sp. nov., a novel bacterium of the family Propionibacteriaceae isolated from raw milk and dairy products.</title>
        <authorList>
            <person name="Huptas C."/>
            <person name="Wenning M."/>
            <person name="Breitenwieser F."/>
            <person name="Doll E."/>
            <person name="Von Neubeck M."/>
            <person name="Busse H.-J."/>
            <person name="Scherer S."/>
        </authorList>
    </citation>
    <scope>NUCLEOTIDE SEQUENCE [LARGE SCALE GENOMIC DNA]</scope>
    <source>
        <strain evidence="4 5">DSM 22130</strain>
    </source>
</reference>
<evidence type="ECO:0000313" key="4">
    <source>
        <dbReference type="EMBL" id="TBT94487.1"/>
    </source>
</evidence>
<evidence type="ECO:0000259" key="3">
    <source>
        <dbReference type="Pfam" id="PF13439"/>
    </source>
</evidence>
<feature type="domain" description="Glycosyltransferase subfamily 4-like N-terminal" evidence="3">
    <location>
        <begin position="13"/>
        <end position="146"/>
    </location>
</feature>
<dbReference type="SUPFAM" id="SSF53756">
    <property type="entry name" value="UDP-Glycosyltransferase/glycogen phosphorylase"/>
    <property type="match status" value="1"/>
</dbReference>
<comment type="caution">
    <text evidence="4">The sequence shown here is derived from an EMBL/GenBank/DDBJ whole genome shotgun (WGS) entry which is preliminary data.</text>
</comment>
<gene>
    <name evidence="4" type="ORF">ET996_10775</name>
</gene>